<accession>A0A5B7CEX3</accession>
<organism evidence="2 3">
    <name type="scientific">Portunus trituberculatus</name>
    <name type="common">Swimming crab</name>
    <name type="synonym">Neptunus trituberculatus</name>
    <dbReference type="NCBI Taxonomy" id="210409"/>
    <lineage>
        <taxon>Eukaryota</taxon>
        <taxon>Metazoa</taxon>
        <taxon>Ecdysozoa</taxon>
        <taxon>Arthropoda</taxon>
        <taxon>Crustacea</taxon>
        <taxon>Multicrustacea</taxon>
        <taxon>Malacostraca</taxon>
        <taxon>Eumalacostraca</taxon>
        <taxon>Eucarida</taxon>
        <taxon>Decapoda</taxon>
        <taxon>Pleocyemata</taxon>
        <taxon>Brachyura</taxon>
        <taxon>Eubrachyura</taxon>
        <taxon>Portunoidea</taxon>
        <taxon>Portunidae</taxon>
        <taxon>Portuninae</taxon>
        <taxon>Portunus</taxon>
    </lineage>
</organism>
<keyword evidence="3" id="KW-1185">Reference proteome</keyword>
<evidence type="ECO:0000313" key="3">
    <source>
        <dbReference type="Proteomes" id="UP000324222"/>
    </source>
</evidence>
<gene>
    <name evidence="2" type="ORF">E2C01_000739</name>
</gene>
<evidence type="ECO:0000313" key="2">
    <source>
        <dbReference type="EMBL" id="MPC08162.1"/>
    </source>
</evidence>
<name>A0A5B7CEX3_PORTR</name>
<dbReference type="Proteomes" id="UP000324222">
    <property type="component" value="Unassembled WGS sequence"/>
</dbReference>
<proteinExistence type="predicted"/>
<dbReference type="EMBL" id="VSRR010000019">
    <property type="protein sequence ID" value="MPC08162.1"/>
    <property type="molecule type" value="Genomic_DNA"/>
</dbReference>
<feature type="compositionally biased region" description="Polar residues" evidence="1">
    <location>
        <begin position="54"/>
        <end position="72"/>
    </location>
</feature>
<evidence type="ECO:0000256" key="1">
    <source>
        <dbReference type="SAM" id="MobiDB-lite"/>
    </source>
</evidence>
<protein>
    <submittedName>
        <fullName evidence="2">Uncharacterized protein</fullName>
    </submittedName>
</protein>
<dbReference type="AlphaFoldDB" id="A0A5B7CEX3"/>
<reference evidence="2 3" key="1">
    <citation type="submission" date="2019-05" db="EMBL/GenBank/DDBJ databases">
        <title>Another draft genome of Portunus trituberculatus and its Hox gene families provides insights of decapod evolution.</title>
        <authorList>
            <person name="Jeong J.-H."/>
            <person name="Song I."/>
            <person name="Kim S."/>
            <person name="Choi T."/>
            <person name="Kim D."/>
            <person name="Ryu S."/>
            <person name="Kim W."/>
        </authorList>
    </citation>
    <scope>NUCLEOTIDE SEQUENCE [LARGE SCALE GENOMIC DNA]</scope>
    <source>
        <tissue evidence="2">Muscle</tissue>
    </source>
</reference>
<sequence>MSVSVCSDGTVCASHRLRAPGCQLPLTLRHQPGHTTILRATPRPSYALRALPGPTTTFRDTPRSSASLSAMP</sequence>
<feature type="region of interest" description="Disordered" evidence="1">
    <location>
        <begin position="48"/>
        <end position="72"/>
    </location>
</feature>
<comment type="caution">
    <text evidence="2">The sequence shown here is derived from an EMBL/GenBank/DDBJ whole genome shotgun (WGS) entry which is preliminary data.</text>
</comment>